<sequence length="50" mass="5680">MDGELQDEQAKPRYTTISQFRVSRFETGSYLRQVVSFNAIGQIFIPAIGN</sequence>
<proteinExistence type="predicted"/>
<gene>
    <name evidence="2" type="ORF">Pcaca03_08170</name>
    <name evidence="1" type="ORF">SOASR016_08210</name>
</gene>
<reference evidence="2" key="2">
    <citation type="submission" date="2023-02" db="EMBL/GenBank/DDBJ databases">
        <title>Pectobacterium carotovorum subsp. carotovorum NBRC 12380.</title>
        <authorList>
            <person name="Ichikawa N."/>
            <person name="Sato H."/>
            <person name="Tonouchi N."/>
        </authorList>
    </citation>
    <scope>NUCLEOTIDE SEQUENCE</scope>
    <source>
        <strain evidence="2">NBRC 12380</strain>
    </source>
</reference>
<evidence type="ECO:0000313" key="3">
    <source>
        <dbReference type="Proteomes" id="UP001058167"/>
    </source>
</evidence>
<dbReference type="EMBL" id="BSRL01000001">
    <property type="protein sequence ID" value="GLV68373.1"/>
    <property type="molecule type" value="Genomic_DNA"/>
</dbReference>
<dbReference type="EMBL" id="BRLF01000001">
    <property type="protein sequence ID" value="GKX46069.1"/>
    <property type="molecule type" value="Genomic_DNA"/>
</dbReference>
<organism evidence="2 4">
    <name type="scientific">Pectobacterium carotovorum subsp. carotovorum</name>
    <name type="common">Erwinia carotovora subsp. carotovora</name>
    <dbReference type="NCBI Taxonomy" id="555"/>
    <lineage>
        <taxon>Bacteria</taxon>
        <taxon>Pseudomonadati</taxon>
        <taxon>Pseudomonadota</taxon>
        <taxon>Gammaproteobacteria</taxon>
        <taxon>Enterobacterales</taxon>
        <taxon>Pectobacteriaceae</taxon>
        <taxon>Pectobacterium</taxon>
    </lineage>
</organism>
<protein>
    <submittedName>
        <fullName evidence="2">Uncharacterized protein</fullName>
    </submittedName>
</protein>
<name>A0AAI9PDE0_PECCC</name>
<evidence type="ECO:0000313" key="4">
    <source>
        <dbReference type="Proteomes" id="UP001165145"/>
    </source>
</evidence>
<dbReference type="Proteomes" id="UP001058167">
    <property type="component" value="Unassembled WGS sequence"/>
</dbReference>
<comment type="caution">
    <text evidence="2">The sequence shown here is derived from an EMBL/GenBank/DDBJ whole genome shotgun (WGS) entry which is preliminary data.</text>
</comment>
<dbReference type="AlphaFoldDB" id="A0AAI9PDE0"/>
<reference evidence="1" key="1">
    <citation type="submission" date="2022-06" db="EMBL/GenBank/DDBJ databases">
        <title>Draft genome sequences of Pectobacterium carotovorum subsp. carotovorum str. NBRC12380.</title>
        <authorList>
            <person name="Wakabayashi Y."/>
            <person name="Kojima K."/>
        </authorList>
    </citation>
    <scope>NUCLEOTIDE SEQUENCE</scope>
    <source>
        <strain evidence="1">NBRC 12380</strain>
    </source>
</reference>
<accession>A0AAI9PDE0</accession>
<evidence type="ECO:0000313" key="1">
    <source>
        <dbReference type="EMBL" id="GKX46069.1"/>
    </source>
</evidence>
<dbReference type="Proteomes" id="UP001165145">
    <property type="component" value="Unassembled WGS sequence"/>
</dbReference>
<keyword evidence="3" id="KW-1185">Reference proteome</keyword>
<evidence type="ECO:0000313" key="2">
    <source>
        <dbReference type="EMBL" id="GLV68373.1"/>
    </source>
</evidence>